<dbReference type="SMART" id="SM00320">
    <property type="entry name" value="WD40"/>
    <property type="match status" value="4"/>
</dbReference>
<evidence type="ECO:0000313" key="1">
    <source>
        <dbReference type="EMBL" id="KAJ3447849.1"/>
    </source>
</evidence>
<reference evidence="1" key="1">
    <citation type="submission" date="2022-08" db="EMBL/GenBank/DDBJ databases">
        <title>Novel sulphate-reducing endosymbionts in the free-living metamonad Anaeramoeba.</title>
        <authorList>
            <person name="Jerlstrom-Hultqvist J."/>
            <person name="Cepicka I."/>
            <person name="Gallot-Lavallee L."/>
            <person name="Salas-Leiva D."/>
            <person name="Curtis B.A."/>
            <person name="Zahonova K."/>
            <person name="Pipaliya S."/>
            <person name="Dacks J."/>
            <person name="Roger A.J."/>
        </authorList>
    </citation>
    <scope>NUCLEOTIDE SEQUENCE</scope>
    <source>
        <strain evidence="1">Busselton2</strain>
    </source>
</reference>
<organism evidence="1 2">
    <name type="scientific">Anaeramoeba flamelloides</name>
    <dbReference type="NCBI Taxonomy" id="1746091"/>
    <lineage>
        <taxon>Eukaryota</taxon>
        <taxon>Metamonada</taxon>
        <taxon>Anaeramoebidae</taxon>
        <taxon>Anaeramoeba</taxon>
    </lineage>
</organism>
<dbReference type="Proteomes" id="UP001146793">
    <property type="component" value="Unassembled WGS sequence"/>
</dbReference>
<dbReference type="InterPro" id="IPR001680">
    <property type="entry name" value="WD40_rpt"/>
</dbReference>
<gene>
    <name evidence="1" type="ORF">M0812_00322</name>
</gene>
<dbReference type="Pfam" id="PF00400">
    <property type="entry name" value="WD40"/>
    <property type="match status" value="1"/>
</dbReference>
<dbReference type="InterPro" id="IPR015943">
    <property type="entry name" value="WD40/YVTN_repeat-like_dom_sf"/>
</dbReference>
<accession>A0AAV8A6J1</accession>
<dbReference type="Gene3D" id="2.130.10.10">
    <property type="entry name" value="YVTN repeat-like/Quinoprotein amine dehydrogenase"/>
    <property type="match status" value="1"/>
</dbReference>
<dbReference type="EMBL" id="JANTQA010000015">
    <property type="protein sequence ID" value="KAJ3447849.1"/>
    <property type="molecule type" value="Genomic_DNA"/>
</dbReference>
<sequence>MQLSINQFLVAKPKETNPMEPKVREPLIKEMENMYDNKEVDLEYQDFTSLYLTTPRKEEINERATTMLCEAKYPLVPATQSSQPGRFISCVRFDPLGSLVCCSSTKGKMKIFDFDQYLTSNFLREQKEQQKKQKMDPNTNLDLKTETDLSVRSNNKENATDDLELSPVLTLKTKTRASSFRWINNHEIILSNYSCGEIFRYDLETCSENEPSLIYRHGKWSRINELSDLVVLKANKNTQSQRELIVSCGRNGLLVGFDLRDTTCPAMSWSDRKLGSLNSVSKIINTFGVETNLILSASNNGTISIHDIRKGLSVLKKCNLSKKIGIDRLVTNNNWPGLVAFQLANGSIGYADTDQMEILNEDVGNSIISDVPQNKFRTLSSFHTQGLNSFVIDSSEIEFRNRIKRKCVFDGFKTPTFISSINNGCLIASPSKYHTMKITNLKNNTAFKIPSSEEIICLDSHPSLPYLVAGMDQEMVKVFGV</sequence>
<name>A0AAV8A6J1_9EUKA</name>
<evidence type="ECO:0000313" key="2">
    <source>
        <dbReference type="Proteomes" id="UP001146793"/>
    </source>
</evidence>
<dbReference type="SUPFAM" id="SSF50978">
    <property type="entry name" value="WD40 repeat-like"/>
    <property type="match status" value="1"/>
</dbReference>
<proteinExistence type="predicted"/>
<protein>
    <submittedName>
        <fullName evidence="1">Wd40 repeat protein 12</fullName>
    </submittedName>
</protein>
<comment type="caution">
    <text evidence="1">The sequence shown here is derived from an EMBL/GenBank/DDBJ whole genome shotgun (WGS) entry which is preliminary data.</text>
</comment>
<dbReference type="AlphaFoldDB" id="A0AAV8A6J1"/>
<dbReference type="InterPro" id="IPR036322">
    <property type="entry name" value="WD40_repeat_dom_sf"/>
</dbReference>